<accession>A0ABM7NQC8</accession>
<evidence type="ECO:0000256" key="1">
    <source>
        <dbReference type="SAM" id="Coils"/>
    </source>
</evidence>
<keyword evidence="1" id="KW-0175">Coiled coil</keyword>
<protein>
    <submittedName>
        <fullName evidence="2">Uncharacterized protein</fullName>
    </submittedName>
</protein>
<reference evidence="2 3" key="1">
    <citation type="submission" date="2021-02" db="EMBL/GenBank/DDBJ databases">
        <title>Nitrogen-fixing ability and nitrogen fixation related genes of thermophilic fermentative bacteria in the genus Caldicellulosiruptor.</title>
        <authorList>
            <person name="Chen Y."/>
            <person name="Nishihara A."/>
            <person name="Haruta S."/>
        </authorList>
    </citation>
    <scope>NUCLEOTIDE SEQUENCE [LARGE SCALE GENOMIC DNA]</scope>
    <source>
        <strain evidence="2 3">YA01</strain>
    </source>
</reference>
<dbReference type="Proteomes" id="UP000663623">
    <property type="component" value="Chromosome"/>
</dbReference>
<proteinExistence type="predicted"/>
<sequence length="57" mass="7138">MESTVMQEIHRFQEKFYEETKNMTLQEFLEYVHKRAEKVRKELEEFKEENGKEILKQ</sequence>
<feature type="coiled-coil region" evidence="1">
    <location>
        <begin position="29"/>
        <end position="56"/>
    </location>
</feature>
<keyword evidence="3" id="KW-1185">Reference proteome</keyword>
<dbReference type="RefSeq" id="WP_207179893.1">
    <property type="nucleotide sequence ID" value="NZ_AP024480.1"/>
</dbReference>
<gene>
    <name evidence="2" type="ORF">CaldiYA01_23150</name>
</gene>
<evidence type="ECO:0000313" key="3">
    <source>
        <dbReference type="Proteomes" id="UP000663623"/>
    </source>
</evidence>
<dbReference type="EMBL" id="AP024480">
    <property type="protein sequence ID" value="BCS82355.1"/>
    <property type="molecule type" value="Genomic_DNA"/>
</dbReference>
<organism evidence="2 3">
    <name type="scientific">Caldicellulosiruptor diazotrophicus</name>
    <dbReference type="NCBI Taxonomy" id="2806205"/>
    <lineage>
        <taxon>Bacteria</taxon>
        <taxon>Bacillati</taxon>
        <taxon>Bacillota</taxon>
        <taxon>Bacillota incertae sedis</taxon>
        <taxon>Caldicellulosiruptorales</taxon>
        <taxon>Caldicellulosiruptoraceae</taxon>
        <taxon>Caldicellulosiruptor</taxon>
    </lineage>
</organism>
<name>A0ABM7NQC8_9FIRM</name>
<evidence type="ECO:0000313" key="2">
    <source>
        <dbReference type="EMBL" id="BCS82355.1"/>
    </source>
</evidence>